<protein>
    <submittedName>
        <fullName evidence="3">Crp/Fnr family transcriptional regulator</fullName>
    </submittedName>
</protein>
<dbReference type="KEGG" id="bsol:FSW04_24785"/>
<dbReference type="InterPro" id="IPR014710">
    <property type="entry name" value="RmlC-like_jellyroll"/>
</dbReference>
<dbReference type="OrthoDB" id="892842at2"/>
<evidence type="ECO:0000313" key="3">
    <source>
        <dbReference type="EMBL" id="QEC50476.1"/>
    </source>
</evidence>
<feature type="region of interest" description="Disordered" evidence="1">
    <location>
        <begin position="45"/>
        <end position="84"/>
    </location>
</feature>
<name>A0A5B8UBE0_9ACTN</name>
<dbReference type="PROSITE" id="PS51063">
    <property type="entry name" value="HTH_CRP_2"/>
    <property type="match status" value="1"/>
</dbReference>
<dbReference type="Pfam" id="PF13545">
    <property type="entry name" value="HTH_Crp_2"/>
    <property type="match status" value="1"/>
</dbReference>
<dbReference type="Proteomes" id="UP000321805">
    <property type="component" value="Chromosome"/>
</dbReference>
<accession>A0A5B8UBE0</accession>
<gene>
    <name evidence="3" type="ORF">FSW04_24785</name>
</gene>
<dbReference type="InterPro" id="IPR012318">
    <property type="entry name" value="HTH_CRP"/>
</dbReference>
<dbReference type="GO" id="GO:0006355">
    <property type="term" value="P:regulation of DNA-templated transcription"/>
    <property type="evidence" value="ECO:0007669"/>
    <property type="project" value="InterPro"/>
</dbReference>
<keyword evidence="4" id="KW-1185">Reference proteome</keyword>
<dbReference type="Gene3D" id="2.60.120.10">
    <property type="entry name" value="Jelly Rolls"/>
    <property type="match status" value="1"/>
</dbReference>
<feature type="compositionally biased region" description="Basic and acidic residues" evidence="1">
    <location>
        <begin position="64"/>
        <end position="78"/>
    </location>
</feature>
<dbReference type="SUPFAM" id="SSF46785">
    <property type="entry name" value="Winged helix' DNA-binding domain"/>
    <property type="match status" value="1"/>
</dbReference>
<dbReference type="AlphaFoldDB" id="A0A5B8UBE0"/>
<reference evidence="3 4" key="1">
    <citation type="journal article" date="2018" name="J. Microbiol.">
        <title>Baekduia soli gen. nov., sp. nov., a novel bacterium isolated from the soil of Baekdu Mountain and proposal of a novel family name, Baekduiaceae fam. nov.</title>
        <authorList>
            <person name="An D.S."/>
            <person name="Siddiqi M.Z."/>
            <person name="Kim K.H."/>
            <person name="Yu H.S."/>
            <person name="Im W.T."/>
        </authorList>
    </citation>
    <scope>NUCLEOTIDE SEQUENCE [LARGE SCALE GENOMIC DNA]</scope>
    <source>
        <strain evidence="3 4">BR7-21</strain>
    </source>
</reference>
<sequence length="323" mass="34643">MCAHGATAGAADHAGAARGHAAGARGGAHRTPAKVVCIRTCTDQHRKVPSPTENRSKVRTSAMPDRHARVCPESDGESRSVVSTQAMTQRPLISILDADPEMGAGLSGDARELARRHAVAIVHALPTGPFDFPSPNGESAAPAVGLLVLDGLITRDVELAKRSTTELLGQGDIIRPWDDEASLEPLPGSVSWAVLEPARVAVLDRRFAAVAGRWPSMLDMLVQRTIRRSRQLSVQRAIAQVPRVDARVLVLLWLLADRWGRVSPQGVRVPLALTHETIGKLVGARRPSVTTALGVLTRRGLVERTDTGWLLHGDPHEALPELL</sequence>
<evidence type="ECO:0000259" key="2">
    <source>
        <dbReference type="PROSITE" id="PS51063"/>
    </source>
</evidence>
<proteinExistence type="predicted"/>
<organism evidence="3 4">
    <name type="scientific">Baekduia soli</name>
    <dbReference type="NCBI Taxonomy" id="496014"/>
    <lineage>
        <taxon>Bacteria</taxon>
        <taxon>Bacillati</taxon>
        <taxon>Actinomycetota</taxon>
        <taxon>Thermoleophilia</taxon>
        <taxon>Solirubrobacterales</taxon>
        <taxon>Baekduiaceae</taxon>
        <taxon>Baekduia</taxon>
    </lineage>
</organism>
<feature type="domain" description="HTH crp-type" evidence="2">
    <location>
        <begin position="242"/>
        <end position="316"/>
    </location>
</feature>
<dbReference type="InterPro" id="IPR036390">
    <property type="entry name" value="WH_DNA-bd_sf"/>
</dbReference>
<evidence type="ECO:0000256" key="1">
    <source>
        <dbReference type="SAM" id="MobiDB-lite"/>
    </source>
</evidence>
<evidence type="ECO:0000313" key="4">
    <source>
        <dbReference type="Proteomes" id="UP000321805"/>
    </source>
</evidence>
<dbReference type="EMBL" id="CP042430">
    <property type="protein sequence ID" value="QEC50476.1"/>
    <property type="molecule type" value="Genomic_DNA"/>
</dbReference>
<dbReference type="GO" id="GO:0003677">
    <property type="term" value="F:DNA binding"/>
    <property type="evidence" value="ECO:0007669"/>
    <property type="project" value="InterPro"/>
</dbReference>